<dbReference type="GO" id="GO:0000785">
    <property type="term" value="C:chromatin"/>
    <property type="evidence" value="ECO:0007669"/>
    <property type="project" value="TreeGrafter"/>
</dbReference>
<dbReference type="CDD" id="cd20404">
    <property type="entry name" value="Tudor_Agenet_AtEML-like"/>
    <property type="match status" value="1"/>
</dbReference>
<dbReference type="EMBL" id="BMAC01000297">
    <property type="protein sequence ID" value="GFP92954.1"/>
    <property type="molecule type" value="Genomic_DNA"/>
</dbReference>
<keyword evidence="5" id="KW-0175">Coiled coil</keyword>
<evidence type="ECO:0000256" key="2">
    <source>
        <dbReference type="ARBA" id="ARBA00022763"/>
    </source>
</evidence>
<name>A0A830C974_9LAMI</name>
<dbReference type="Gene3D" id="2.30.30.140">
    <property type="match status" value="1"/>
</dbReference>
<accession>A0A830C974</accession>
<evidence type="ECO:0000256" key="4">
    <source>
        <dbReference type="ARBA" id="ARBA00023242"/>
    </source>
</evidence>
<dbReference type="GO" id="GO:0006281">
    <property type="term" value="P:DNA repair"/>
    <property type="evidence" value="ECO:0007669"/>
    <property type="project" value="UniProtKB-KW"/>
</dbReference>
<evidence type="ECO:0000256" key="3">
    <source>
        <dbReference type="ARBA" id="ARBA00023204"/>
    </source>
</evidence>
<reference evidence="7" key="1">
    <citation type="submission" date="2020-07" db="EMBL/GenBank/DDBJ databases">
        <title>Ethylene signaling mediates host invasion by parasitic plants.</title>
        <authorList>
            <person name="Yoshida S."/>
        </authorList>
    </citation>
    <scope>NUCLEOTIDE SEQUENCE</scope>
    <source>
        <strain evidence="7">Okayama</strain>
    </source>
</reference>
<feature type="compositionally biased region" description="Basic and acidic residues" evidence="6">
    <location>
        <begin position="288"/>
        <end position="298"/>
    </location>
</feature>
<gene>
    <name evidence="7" type="ORF">PHJA_001439700</name>
</gene>
<comment type="caution">
    <text evidence="7">The sequence shown here is derived from an EMBL/GenBank/DDBJ whole genome shotgun (WGS) entry which is preliminary data.</text>
</comment>
<evidence type="ECO:0000256" key="6">
    <source>
        <dbReference type="SAM" id="MobiDB-lite"/>
    </source>
</evidence>
<evidence type="ECO:0000256" key="5">
    <source>
        <dbReference type="SAM" id="Coils"/>
    </source>
</evidence>
<evidence type="ECO:0000313" key="8">
    <source>
        <dbReference type="Proteomes" id="UP000653305"/>
    </source>
</evidence>
<dbReference type="AlphaFoldDB" id="A0A830C974"/>
<organism evidence="7 8">
    <name type="scientific">Phtheirospermum japonicum</name>
    <dbReference type="NCBI Taxonomy" id="374723"/>
    <lineage>
        <taxon>Eukaryota</taxon>
        <taxon>Viridiplantae</taxon>
        <taxon>Streptophyta</taxon>
        <taxon>Embryophyta</taxon>
        <taxon>Tracheophyta</taxon>
        <taxon>Spermatophyta</taxon>
        <taxon>Magnoliopsida</taxon>
        <taxon>eudicotyledons</taxon>
        <taxon>Gunneridae</taxon>
        <taxon>Pentapetalae</taxon>
        <taxon>asterids</taxon>
        <taxon>lamiids</taxon>
        <taxon>Lamiales</taxon>
        <taxon>Orobanchaceae</taxon>
        <taxon>Orobanchaceae incertae sedis</taxon>
        <taxon>Phtheirospermum</taxon>
    </lineage>
</organism>
<dbReference type="Pfam" id="PF20168">
    <property type="entry name" value="PDS5"/>
    <property type="match status" value="1"/>
</dbReference>
<dbReference type="InterPro" id="IPR039776">
    <property type="entry name" value="Pds5"/>
</dbReference>
<proteinExistence type="predicted"/>
<dbReference type="PANTHER" id="PTHR12663">
    <property type="entry name" value="ANDROGEN INDUCED INHIBITOR OF PROLIFERATION AS3 / PDS5-RELATED"/>
    <property type="match status" value="1"/>
</dbReference>
<feature type="region of interest" description="Disordered" evidence="6">
    <location>
        <begin position="279"/>
        <end position="298"/>
    </location>
</feature>
<keyword evidence="2" id="KW-0227">DNA damage</keyword>
<protein>
    <submittedName>
        <fullName evidence="7">Uncharacterized protein</fullName>
    </submittedName>
</protein>
<keyword evidence="8" id="KW-1185">Reference proteome</keyword>
<dbReference type="OrthoDB" id="894386at2759"/>
<dbReference type="GO" id="GO:0005634">
    <property type="term" value="C:nucleus"/>
    <property type="evidence" value="ECO:0007669"/>
    <property type="project" value="UniProtKB-SubCell"/>
</dbReference>
<comment type="subcellular location">
    <subcellularLocation>
        <location evidence="1">Nucleus</location>
    </subcellularLocation>
</comment>
<dbReference type="GO" id="GO:0007064">
    <property type="term" value="P:mitotic sister chromatid cohesion"/>
    <property type="evidence" value="ECO:0007669"/>
    <property type="project" value="InterPro"/>
</dbReference>
<feature type="coiled-coil region" evidence="5">
    <location>
        <begin position="352"/>
        <end position="379"/>
    </location>
</feature>
<keyword evidence="4" id="KW-0539">Nucleus</keyword>
<evidence type="ECO:0000313" key="7">
    <source>
        <dbReference type="EMBL" id="GFP92954.1"/>
    </source>
</evidence>
<sequence length="382" mass="43385">MDSSTFNFALWKEQKVELMDVGKRLLRLPSSTDEILILLEEAESILVGEIFQLFMVALKQLSTESGSNFVRAHQILEALANVKSCLIMLDIEIEAVIVEMFQLFLDTIRSNHSSDIFNYMEAIMTMIIEECDEGISPITLELGKAVIEKCATTLEPCLREAVKQLNLKVDDYAEIVALICKVTSKGQNMVSESDEIPEADQENFTTELNNGNSSNDNNPTESAEIVLPRNNCASSDIKPVNGAEIVQSEEGTGSHRTKRCRKPNSLLRPEEGYAHIWTRGRQGSSSVSHERNNKAKEENKIVESHLAPEKDETFNGSNVEYGEEMVSARIKVWWPLDKTFYTGTVESFDPLTKRHKIKYDDEEEEVLNLREERWELFNERPQ</sequence>
<dbReference type="Proteomes" id="UP000653305">
    <property type="component" value="Unassembled WGS sequence"/>
</dbReference>
<evidence type="ECO:0000256" key="1">
    <source>
        <dbReference type="ARBA" id="ARBA00004123"/>
    </source>
</evidence>
<dbReference type="PANTHER" id="PTHR12663:SF69">
    <property type="entry name" value="SISTER CHROMATID COHESION PROTEIN PDS5 HOMOLOG E"/>
    <property type="match status" value="1"/>
</dbReference>
<keyword evidence="3" id="KW-0234">DNA repair</keyword>